<keyword evidence="2" id="KW-1185">Reference proteome</keyword>
<protein>
    <submittedName>
        <fullName evidence="1">Uncharacterized protein</fullName>
    </submittedName>
</protein>
<proteinExistence type="predicted"/>
<evidence type="ECO:0000313" key="2">
    <source>
        <dbReference type="Proteomes" id="UP001589693"/>
    </source>
</evidence>
<gene>
    <name evidence="1" type="ORF">ACFFQA_00730</name>
</gene>
<accession>A0ABV5ZNJ6</accession>
<name>A0ABV5ZNJ6_9PSEU</name>
<evidence type="ECO:0000313" key="1">
    <source>
        <dbReference type="EMBL" id="MFB9902450.1"/>
    </source>
</evidence>
<dbReference type="Proteomes" id="UP001589693">
    <property type="component" value="Unassembled WGS sequence"/>
</dbReference>
<sequence length="87" mass="9217">MIVDCDGCELRGDACHDCVIAVLIGVPPEVPPRPGLTEPQVAVSVAVDALAEAAALPRLRLVPVKGRIHVEAERSGDDAERERLRVG</sequence>
<reference evidence="1 2" key="1">
    <citation type="submission" date="2024-09" db="EMBL/GenBank/DDBJ databases">
        <authorList>
            <person name="Sun Q."/>
            <person name="Mori K."/>
        </authorList>
    </citation>
    <scope>NUCLEOTIDE SEQUENCE [LARGE SCALE GENOMIC DNA]</scope>
    <source>
        <strain evidence="1 2">TBRC 7907</strain>
    </source>
</reference>
<dbReference type="EMBL" id="JBHLZU010000002">
    <property type="protein sequence ID" value="MFB9902450.1"/>
    <property type="molecule type" value="Genomic_DNA"/>
</dbReference>
<organism evidence="1 2">
    <name type="scientific">Allokutzneria oryzae</name>
    <dbReference type="NCBI Taxonomy" id="1378989"/>
    <lineage>
        <taxon>Bacteria</taxon>
        <taxon>Bacillati</taxon>
        <taxon>Actinomycetota</taxon>
        <taxon>Actinomycetes</taxon>
        <taxon>Pseudonocardiales</taxon>
        <taxon>Pseudonocardiaceae</taxon>
        <taxon>Allokutzneria</taxon>
    </lineage>
</organism>
<dbReference type="RefSeq" id="WP_377849536.1">
    <property type="nucleotide sequence ID" value="NZ_JBHLZU010000002.1"/>
</dbReference>
<comment type="caution">
    <text evidence="1">The sequence shown here is derived from an EMBL/GenBank/DDBJ whole genome shotgun (WGS) entry which is preliminary data.</text>
</comment>